<dbReference type="Pfam" id="PF07859">
    <property type="entry name" value="Abhydrolase_3"/>
    <property type="match status" value="1"/>
</dbReference>
<dbReference type="InterPro" id="IPR029058">
    <property type="entry name" value="AB_hydrolase_fold"/>
</dbReference>
<evidence type="ECO:0000259" key="2">
    <source>
        <dbReference type="Pfam" id="PF07859"/>
    </source>
</evidence>
<accession>A0ABV9YRL3</accession>
<dbReference type="RefSeq" id="WP_378036583.1">
    <property type="nucleotide sequence ID" value="NZ_JBHSIV010000012.1"/>
</dbReference>
<feature type="domain" description="Alpha/beta hydrolase fold-3" evidence="2">
    <location>
        <begin position="98"/>
        <end position="299"/>
    </location>
</feature>
<dbReference type="Gene3D" id="3.40.50.1820">
    <property type="entry name" value="alpha/beta hydrolase"/>
    <property type="match status" value="1"/>
</dbReference>
<name>A0ABV9YRL3_9PSEU</name>
<evidence type="ECO:0000256" key="1">
    <source>
        <dbReference type="ARBA" id="ARBA00022801"/>
    </source>
</evidence>
<keyword evidence="1 3" id="KW-0378">Hydrolase</keyword>
<dbReference type="InterPro" id="IPR050300">
    <property type="entry name" value="GDXG_lipolytic_enzyme"/>
</dbReference>
<gene>
    <name evidence="3" type="ORF">ACFPBZ_13535</name>
</gene>
<dbReference type="EMBL" id="JBHSIV010000012">
    <property type="protein sequence ID" value="MFC5063236.1"/>
    <property type="molecule type" value="Genomic_DNA"/>
</dbReference>
<comment type="caution">
    <text evidence="3">The sequence shown here is derived from an EMBL/GenBank/DDBJ whole genome shotgun (WGS) entry which is preliminary data.</text>
</comment>
<evidence type="ECO:0000313" key="4">
    <source>
        <dbReference type="Proteomes" id="UP001595947"/>
    </source>
</evidence>
<protein>
    <submittedName>
        <fullName evidence="3">Alpha/beta hydrolase</fullName>
    </submittedName>
</protein>
<keyword evidence="4" id="KW-1185">Reference proteome</keyword>
<evidence type="ECO:0000313" key="3">
    <source>
        <dbReference type="EMBL" id="MFC5063236.1"/>
    </source>
</evidence>
<dbReference type="PANTHER" id="PTHR48081:SF8">
    <property type="entry name" value="ALPHA_BETA HYDROLASE FOLD-3 DOMAIN-CONTAINING PROTEIN-RELATED"/>
    <property type="match status" value="1"/>
</dbReference>
<dbReference type="Proteomes" id="UP001595947">
    <property type="component" value="Unassembled WGS sequence"/>
</dbReference>
<dbReference type="InterPro" id="IPR013094">
    <property type="entry name" value="AB_hydrolase_3"/>
</dbReference>
<dbReference type="SUPFAM" id="SSF53474">
    <property type="entry name" value="alpha/beta-Hydrolases"/>
    <property type="match status" value="1"/>
</dbReference>
<sequence>MLRRALGLVVLTAVGTWTVNTVRALARVSPELRSPRLPLSFAWVPMRVVPVLRSRMRQDVPLPEGVSAERRRVTSAAGRSVDVLVYDDGRDRSPTGALLWIHGGGHLVGDPDMDHALCGRFVLEAGVRVVSVDYRLAPEDPFPADLDDCHAALSWLQENAAELGVDPARIGVGGASAGGGLAAATVHRAHDAGRPVAFQLLEYPMLDDRTGPSPDGRGRFVWNARMNRRAWAAYLGDADSDVLAEAAPARRRDLSGLPPTWIGVGEQDLFLDEDREHARRLRAAGVPCTLHVEPGMYHGADANAQDAPSMRAFRGLMVEACAAFLGREHTPAR</sequence>
<proteinExistence type="predicted"/>
<dbReference type="GO" id="GO:0016787">
    <property type="term" value="F:hydrolase activity"/>
    <property type="evidence" value="ECO:0007669"/>
    <property type="project" value="UniProtKB-KW"/>
</dbReference>
<dbReference type="PANTHER" id="PTHR48081">
    <property type="entry name" value="AB HYDROLASE SUPERFAMILY PROTEIN C4A8.06C"/>
    <property type="match status" value="1"/>
</dbReference>
<organism evidence="3 4">
    <name type="scientific">Actinomycetospora atypica</name>
    <dbReference type="NCBI Taxonomy" id="1290095"/>
    <lineage>
        <taxon>Bacteria</taxon>
        <taxon>Bacillati</taxon>
        <taxon>Actinomycetota</taxon>
        <taxon>Actinomycetes</taxon>
        <taxon>Pseudonocardiales</taxon>
        <taxon>Pseudonocardiaceae</taxon>
        <taxon>Actinomycetospora</taxon>
    </lineage>
</organism>
<reference evidence="4" key="1">
    <citation type="journal article" date="2019" name="Int. J. Syst. Evol. Microbiol.">
        <title>The Global Catalogue of Microorganisms (GCM) 10K type strain sequencing project: providing services to taxonomists for standard genome sequencing and annotation.</title>
        <authorList>
            <consortium name="The Broad Institute Genomics Platform"/>
            <consortium name="The Broad Institute Genome Sequencing Center for Infectious Disease"/>
            <person name="Wu L."/>
            <person name="Ma J."/>
        </authorList>
    </citation>
    <scope>NUCLEOTIDE SEQUENCE [LARGE SCALE GENOMIC DNA]</scope>
    <source>
        <strain evidence="4">CGMCC 4.7093</strain>
    </source>
</reference>